<keyword evidence="2" id="KW-0564">Palmitate</keyword>
<dbReference type="InterPro" id="IPR010131">
    <property type="entry name" value="MdtP/NodT-like"/>
</dbReference>
<proteinExistence type="inferred from homology"/>
<organism evidence="3 4">
    <name type="scientific">Dyella dinghuensis</name>
    <dbReference type="NCBI Taxonomy" id="1920169"/>
    <lineage>
        <taxon>Bacteria</taxon>
        <taxon>Pseudomonadati</taxon>
        <taxon>Pseudomonadota</taxon>
        <taxon>Gammaproteobacteria</taxon>
        <taxon>Lysobacterales</taxon>
        <taxon>Rhodanobacteraceae</taxon>
        <taxon>Dyella</taxon>
    </lineage>
</organism>
<feature type="chain" id="PRO_5018380825" evidence="2">
    <location>
        <begin position="30"/>
        <end position="500"/>
    </location>
</feature>
<keyword evidence="2" id="KW-0732">Signal</keyword>
<dbReference type="PANTHER" id="PTHR30203:SF33">
    <property type="entry name" value="BLR4455 PROTEIN"/>
    <property type="match status" value="1"/>
</dbReference>
<dbReference type="EMBL" id="RYZR01000008">
    <property type="protein sequence ID" value="RUL61519.1"/>
    <property type="molecule type" value="Genomic_DNA"/>
</dbReference>
<name>A0A3S0QVC4_9GAMM</name>
<dbReference type="InterPro" id="IPR003423">
    <property type="entry name" value="OMP_efflux"/>
</dbReference>
<evidence type="ECO:0000313" key="4">
    <source>
        <dbReference type="Proteomes" id="UP000267077"/>
    </source>
</evidence>
<feature type="signal peptide" evidence="2">
    <location>
        <begin position="1"/>
        <end position="29"/>
    </location>
</feature>
<dbReference type="Gene3D" id="1.20.1600.10">
    <property type="entry name" value="Outer membrane efflux proteins (OEP)"/>
    <property type="match status" value="1"/>
</dbReference>
<sequence length="500" mass="53742">MNAIKNIASWRAGRTALAIGIGLTLSACAVGPNYHRPAAPTAQTYAPTPIAQSTPSVPGPGGDAQQFVQGMDIPGQWWTLFHSQPLNGLIDDSIKRNPDLAAAQQALMSAVESVKAQRGAYYPQVGTSVDPTRQKVGDVLSSNLASNSTLYNLTTAQLSISYTPDLWGANRRQVESLVAQADAQRFQLEATYLTLTSNVVNAAIGDASLRAQITATQDMIDSQSKILETNRKQMALGDMSDADIASQEATLEQTRAALPPLQKQFAQQRDLLAVLTGRSPDQDVPAQFNFDELQLPQDLPLTLPARLVEQRPDVRMADANLHAACAQVGVAFAARLPNINITANWGSAADQMHNLFGSGTGFWNLGADITAPLFSGGTLLHRQRAAEANYRQAAEQYRSTVMSALQNVADSLHALQADADAMVADARAERAAARSLDIAKHQYALGDISMVALLNAQVTYRQAELALIQARANRYSDTVALFQALGGGWWNRHDVADTSK</sequence>
<evidence type="ECO:0000256" key="2">
    <source>
        <dbReference type="RuleBase" id="RU362097"/>
    </source>
</evidence>
<keyword evidence="2" id="KW-0449">Lipoprotein</keyword>
<comment type="subcellular location">
    <subcellularLocation>
        <location evidence="2">Cell outer membrane</location>
        <topology evidence="2">Lipid-anchor</topology>
    </subcellularLocation>
</comment>
<dbReference type="AlphaFoldDB" id="A0A3S0QVC4"/>
<dbReference type="PROSITE" id="PS51257">
    <property type="entry name" value="PROKAR_LIPOPROTEIN"/>
    <property type="match status" value="1"/>
</dbReference>
<keyword evidence="4" id="KW-1185">Reference proteome</keyword>
<keyword evidence="2" id="KW-0472">Membrane</keyword>
<evidence type="ECO:0000256" key="1">
    <source>
        <dbReference type="ARBA" id="ARBA00007613"/>
    </source>
</evidence>
<dbReference type="RefSeq" id="WP_126675228.1">
    <property type="nucleotide sequence ID" value="NZ_RYZR01000008.1"/>
</dbReference>
<keyword evidence="2" id="KW-0812">Transmembrane</keyword>
<dbReference type="GO" id="GO:0015562">
    <property type="term" value="F:efflux transmembrane transporter activity"/>
    <property type="evidence" value="ECO:0007669"/>
    <property type="project" value="InterPro"/>
</dbReference>
<comment type="caution">
    <text evidence="3">The sequence shown here is derived from an EMBL/GenBank/DDBJ whole genome shotgun (WGS) entry which is preliminary data.</text>
</comment>
<dbReference type="PANTHER" id="PTHR30203">
    <property type="entry name" value="OUTER MEMBRANE CATION EFFLUX PROTEIN"/>
    <property type="match status" value="1"/>
</dbReference>
<dbReference type="Gene3D" id="2.20.200.10">
    <property type="entry name" value="Outer membrane efflux proteins (OEP)"/>
    <property type="match status" value="1"/>
</dbReference>
<keyword evidence="2" id="KW-1134">Transmembrane beta strand</keyword>
<protein>
    <submittedName>
        <fullName evidence="3">Efflux transporter outer membrane subunit</fullName>
    </submittedName>
</protein>
<comment type="similarity">
    <text evidence="1 2">Belongs to the outer membrane factor (OMF) (TC 1.B.17) family.</text>
</comment>
<dbReference type="Pfam" id="PF02321">
    <property type="entry name" value="OEP"/>
    <property type="match status" value="2"/>
</dbReference>
<reference evidence="3 4" key="1">
    <citation type="submission" date="2018-12" db="EMBL/GenBank/DDBJ databases">
        <title>Dyella dinghuensis sp. nov. DHOA06 and Dyella choica sp. nov. 4M-K27, isolated from forest soil.</title>
        <authorList>
            <person name="Qiu L.-H."/>
            <person name="Gao Z.-H."/>
        </authorList>
    </citation>
    <scope>NUCLEOTIDE SEQUENCE [LARGE SCALE GENOMIC DNA]</scope>
    <source>
        <strain evidence="3 4">DHOA06</strain>
    </source>
</reference>
<dbReference type="SUPFAM" id="SSF56954">
    <property type="entry name" value="Outer membrane efflux proteins (OEP)"/>
    <property type="match status" value="1"/>
</dbReference>
<dbReference type="NCBIfam" id="TIGR01845">
    <property type="entry name" value="outer_NodT"/>
    <property type="match status" value="1"/>
</dbReference>
<dbReference type="Proteomes" id="UP000267077">
    <property type="component" value="Unassembled WGS sequence"/>
</dbReference>
<evidence type="ECO:0000313" key="3">
    <source>
        <dbReference type="EMBL" id="RUL61519.1"/>
    </source>
</evidence>
<gene>
    <name evidence="3" type="ORF">EKH79_17965</name>
</gene>
<dbReference type="OrthoDB" id="9770517at2"/>
<accession>A0A3S0QVC4</accession>
<dbReference type="GO" id="GO:0009279">
    <property type="term" value="C:cell outer membrane"/>
    <property type="evidence" value="ECO:0007669"/>
    <property type="project" value="UniProtKB-SubCell"/>
</dbReference>